<protein>
    <recommendedName>
        <fullName evidence="4">PCI domain-containing protein</fullName>
    </recommendedName>
</protein>
<evidence type="ECO:0000256" key="3">
    <source>
        <dbReference type="SAM" id="MobiDB-lite"/>
    </source>
</evidence>
<evidence type="ECO:0000256" key="2">
    <source>
        <dbReference type="ARBA" id="ARBA00022790"/>
    </source>
</evidence>
<feature type="compositionally biased region" description="Basic and acidic residues" evidence="3">
    <location>
        <begin position="215"/>
        <end position="225"/>
    </location>
</feature>
<feature type="domain" description="PCI" evidence="4">
    <location>
        <begin position="1"/>
        <end position="154"/>
    </location>
</feature>
<reference evidence="5 6" key="1">
    <citation type="submission" date="2022-07" db="EMBL/GenBank/DDBJ databases">
        <title>Genome-wide signatures of adaptation to extreme environments.</title>
        <authorList>
            <person name="Cho C.H."/>
            <person name="Yoon H.S."/>
        </authorList>
    </citation>
    <scope>NUCLEOTIDE SEQUENCE [LARGE SCALE GENOMIC DNA]</scope>
    <source>
        <strain evidence="5 6">108.79 E11</strain>
    </source>
</reference>
<dbReference type="PANTHER" id="PTHR15350:SF5">
    <property type="entry name" value="COP9 SIGNALOSOME COMPLEX SUBUNIT 7"/>
    <property type="match status" value="1"/>
</dbReference>
<keyword evidence="6" id="KW-1185">Reference proteome</keyword>
<dbReference type="PANTHER" id="PTHR15350">
    <property type="entry name" value="COP9 SIGNALOSOME COMPLEX SUBUNIT 7/DENDRITIC CELL PROTEIN GA17"/>
    <property type="match status" value="1"/>
</dbReference>
<comment type="similarity">
    <text evidence="1">Belongs to the CSN7/EIF3M family. CSN7 subfamily.</text>
</comment>
<organism evidence="5 6">
    <name type="scientific">Galdieria yellowstonensis</name>
    <dbReference type="NCBI Taxonomy" id="3028027"/>
    <lineage>
        <taxon>Eukaryota</taxon>
        <taxon>Rhodophyta</taxon>
        <taxon>Bangiophyceae</taxon>
        <taxon>Galdieriales</taxon>
        <taxon>Galdieriaceae</taxon>
        <taxon>Galdieria</taxon>
    </lineage>
</organism>
<dbReference type="Pfam" id="PF01399">
    <property type="entry name" value="PCI"/>
    <property type="match status" value="1"/>
</dbReference>
<dbReference type="EMBL" id="JANCYU010000002">
    <property type="protein sequence ID" value="KAK4522236.1"/>
    <property type="molecule type" value="Genomic_DNA"/>
</dbReference>
<name>A0AAV9I2I3_9RHOD</name>
<keyword evidence="2" id="KW-0736">Signalosome</keyword>
<sequence>MTVIDSLKSHLDNLRTANMENVHKVVLQIVQDPEVHVFGEVLQEPAILQLKQDESFKEWIHLLEIFAYGTWRDAQDCKLWSIIGDEAKKKLQRLTIVQLACQQKQLHYSTIMETLGMDSVRELEDLIIDCIEYRLVRGKLDQKQQLFQVEWTMGRDVATTSQLDEMIDGFCRWENNAQLLLQKLNSQLSYIQQKETEFEMERSTSIKQMESVQRQVREQHSKQEQDMEMQTCNERRDKRAKRRSGTLHRGSQEELK</sequence>
<gene>
    <name evidence="5" type="ORF">GAYE_HPEPCTG121G0115</name>
</gene>
<dbReference type="PROSITE" id="PS50250">
    <property type="entry name" value="PCI"/>
    <property type="match status" value="1"/>
</dbReference>
<comment type="caution">
    <text evidence="5">The sequence shown here is derived from an EMBL/GenBank/DDBJ whole genome shotgun (WGS) entry which is preliminary data.</text>
</comment>
<dbReference type="GO" id="GO:0008180">
    <property type="term" value="C:COP9 signalosome"/>
    <property type="evidence" value="ECO:0007669"/>
    <property type="project" value="UniProtKB-KW"/>
</dbReference>
<accession>A0AAV9I2I3</accession>
<evidence type="ECO:0000256" key="1">
    <source>
        <dbReference type="ARBA" id="ARBA00008482"/>
    </source>
</evidence>
<dbReference type="SMART" id="SM00088">
    <property type="entry name" value="PINT"/>
    <property type="match status" value="1"/>
</dbReference>
<feature type="region of interest" description="Disordered" evidence="3">
    <location>
        <begin position="201"/>
        <end position="256"/>
    </location>
</feature>
<dbReference type="AlphaFoldDB" id="A0AAV9I2I3"/>
<dbReference type="InterPro" id="IPR045237">
    <property type="entry name" value="COPS7/eIF3m"/>
</dbReference>
<feature type="compositionally biased region" description="Polar residues" evidence="3">
    <location>
        <begin position="205"/>
        <end position="214"/>
    </location>
</feature>
<dbReference type="Proteomes" id="UP001300502">
    <property type="component" value="Unassembled WGS sequence"/>
</dbReference>
<evidence type="ECO:0000259" key="4">
    <source>
        <dbReference type="PROSITE" id="PS50250"/>
    </source>
</evidence>
<dbReference type="InterPro" id="IPR000717">
    <property type="entry name" value="PCI_dom"/>
</dbReference>
<evidence type="ECO:0000313" key="6">
    <source>
        <dbReference type="Proteomes" id="UP001300502"/>
    </source>
</evidence>
<evidence type="ECO:0000313" key="5">
    <source>
        <dbReference type="EMBL" id="KAK4522236.1"/>
    </source>
</evidence>
<proteinExistence type="inferred from homology"/>